<dbReference type="AlphaFoldDB" id="A0A948TH56"/>
<reference evidence="2" key="1">
    <citation type="journal article" date="2021" name="PeerJ">
        <title>Extensive microbial diversity within the chicken gut microbiome revealed by metagenomics and culture.</title>
        <authorList>
            <person name="Gilroy R."/>
            <person name="Ravi A."/>
            <person name="Getino M."/>
            <person name="Pursley I."/>
            <person name="Horton D.L."/>
            <person name="Alikhan N.F."/>
            <person name="Baker D."/>
            <person name="Gharbi K."/>
            <person name="Hall N."/>
            <person name="Watson M."/>
            <person name="Adriaenssens E.M."/>
            <person name="Foster-Nyarko E."/>
            <person name="Jarju S."/>
            <person name="Secka A."/>
            <person name="Antonio M."/>
            <person name="Oren A."/>
            <person name="Chaudhuri R.R."/>
            <person name="La Ragione R."/>
            <person name="Hildebrand F."/>
            <person name="Pallen M.J."/>
        </authorList>
    </citation>
    <scope>NUCLEOTIDE SEQUENCE</scope>
    <source>
        <strain evidence="2">378</strain>
    </source>
</reference>
<sequence>MTTIAGKDAALEDTLSRFKRIATELQLDLVEEQWLNPLPDLWSVHLAIASCPAIYSNGKGSSHDAALASAYGELYERLATHMSFADFYLGSNISNEKFVHFPDEKWTPLSDDESGTPIPPDILNVKLRELYGKDTDLTLESLVDLQSCSFERGVCSIPFTNARNGEIVYFPVNLLDNLYASNGMSAGNTEYEALVQGLSEILERYVKAKIIREGLTLPRVPDKIIEKYPKSAATLSALQSDELKAICYDASLGGRYPVVCVVLFNESNGTCVASFGSHPIFEVALDRTLTELMQGRTFSDLDGFDEPSFDLEQTSNVVNIESHFVDSTGLLPMMMFKQQPMFKFVAWDFDGSTHDQYKALRYIIDKLGFDIYVRTYQNLGVPVYRIIVPGMSEIYPYDDLIYNNTNANIAYQEAILGLPTAQETPETYAYYLEELEEESIDDDALLAKILGLLPDKDSPWETLRFGELKCLIALEAEDYERALEFARWTVLFNRSVFSLDRLRFYQCLIKYLECQQDAKLNLSEYEGALALIYGEQTLAAVQSHIRHEEKFNGLTSSTLALEGFKEHQALIAVYEKIKKADLSSKL</sequence>
<feature type="domain" description="YcaO" evidence="1">
    <location>
        <begin position="58"/>
        <end position="444"/>
    </location>
</feature>
<name>A0A948TH56_9GAMM</name>
<dbReference type="Gene3D" id="3.30.160.660">
    <property type="match status" value="1"/>
</dbReference>
<dbReference type="InterPro" id="IPR041080">
    <property type="entry name" value="YcaO_C"/>
</dbReference>
<dbReference type="Proteomes" id="UP000733611">
    <property type="component" value="Unassembled WGS sequence"/>
</dbReference>
<dbReference type="Pfam" id="PF18381">
    <property type="entry name" value="YcaO_C"/>
    <property type="match status" value="1"/>
</dbReference>
<dbReference type="PANTHER" id="PTHR37809">
    <property type="entry name" value="RIBOSOMAL PROTEIN S12 METHYLTHIOTRANSFERASE ACCESSORY FACTOR YCAO"/>
    <property type="match status" value="1"/>
</dbReference>
<dbReference type="PANTHER" id="PTHR37809:SF1">
    <property type="entry name" value="RIBOSOMAL PROTEIN S12 METHYLTHIOTRANSFERASE ACCESSORY FACTOR YCAO"/>
    <property type="match status" value="1"/>
</dbReference>
<accession>A0A948TH56</accession>
<dbReference type="NCBIfam" id="TIGR00702">
    <property type="entry name" value="YcaO-type kinase domain"/>
    <property type="match status" value="1"/>
</dbReference>
<evidence type="ECO:0000313" key="2">
    <source>
        <dbReference type="EMBL" id="MBU3844809.1"/>
    </source>
</evidence>
<evidence type="ECO:0000313" key="3">
    <source>
        <dbReference type="Proteomes" id="UP000733611"/>
    </source>
</evidence>
<dbReference type="InterPro" id="IPR003776">
    <property type="entry name" value="YcaO-like_dom"/>
</dbReference>
<dbReference type="PROSITE" id="PS51664">
    <property type="entry name" value="YCAO"/>
    <property type="match status" value="1"/>
</dbReference>
<evidence type="ECO:0000259" key="1">
    <source>
        <dbReference type="PROSITE" id="PS51664"/>
    </source>
</evidence>
<dbReference type="Gene3D" id="3.30.1330.230">
    <property type="match status" value="1"/>
</dbReference>
<comment type="caution">
    <text evidence="2">The sequence shown here is derived from an EMBL/GenBank/DDBJ whole genome shotgun (WGS) entry which is preliminary data.</text>
</comment>
<gene>
    <name evidence="2" type="ORF">H9847_08120</name>
</gene>
<dbReference type="NCBIfam" id="NF040716">
    <property type="entry name" value="YcaO_for_S12"/>
    <property type="match status" value="1"/>
</dbReference>
<proteinExistence type="predicted"/>
<dbReference type="Pfam" id="PF02624">
    <property type="entry name" value="YcaO"/>
    <property type="match status" value="1"/>
</dbReference>
<organism evidence="2 3">
    <name type="scientific">Candidatus Anaerobiospirillum pullicola</name>
    <dbReference type="NCBI Taxonomy" id="2838451"/>
    <lineage>
        <taxon>Bacteria</taxon>
        <taxon>Pseudomonadati</taxon>
        <taxon>Pseudomonadota</taxon>
        <taxon>Gammaproteobacteria</taxon>
        <taxon>Aeromonadales</taxon>
        <taxon>Succinivibrionaceae</taxon>
        <taxon>Anaerobiospirillum</taxon>
    </lineage>
</organism>
<protein>
    <submittedName>
        <fullName evidence="2">YcaO-like family protein</fullName>
    </submittedName>
</protein>
<reference evidence="2" key="2">
    <citation type="submission" date="2021-04" db="EMBL/GenBank/DDBJ databases">
        <authorList>
            <person name="Gilroy R."/>
        </authorList>
    </citation>
    <scope>NUCLEOTIDE SEQUENCE</scope>
    <source>
        <strain evidence="2">378</strain>
    </source>
</reference>
<dbReference type="EMBL" id="JAHLFE010000165">
    <property type="protein sequence ID" value="MBU3844809.1"/>
    <property type="molecule type" value="Genomic_DNA"/>
</dbReference>